<proteinExistence type="predicted"/>
<gene>
    <name evidence="2" type="ORF">ACFSOY_16605</name>
</gene>
<name>A0ABW5A1V2_9BACL</name>
<feature type="chain" id="PRO_5046047635" description="Secreted protein" evidence="1">
    <location>
        <begin position="23"/>
        <end position="94"/>
    </location>
</feature>
<dbReference type="Proteomes" id="UP001597343">
    <property type="component" value="Unassembled WGS sequence"/>
</dbReference>
<evidence type="ECO:0000313" key="2">
    <source>
        <dbReference type="EMBL" id="MFD2171584.1"/>
    </source>
</evidence>
<accession>A0ABW5A1V2</accession>
<organism evidence="2 3">
    <name type="scientific">Tumebacillus lipolyticus</name>
    <dbReference type="NCBI Taxonomy" id="1280370"/>
    <lineage>
        <taxon>Bacteria</taxon>
        <taxon>Bacillati</taxon>
        <taxon>Bacillota</taxon>
        <taxon>Bacilli</taxon>
        <taxon>Bacillales</taxon>
        <taxon>Alicyclobacillaceae</taxon>
        <taxon>Tumebacillus</taxon>
    </lineage>
</organism>
<evidence type="ECO:0008006" key="4">
    <source>
        <dbReference type="Google" id="ProtNLM"/>
    </source>
</evidence>
<keyword evidence="3" id="KW-1185">Reference proteome</keyword>
<sequence>MKKLLTAAVLSAMLMAPAAASAAPQDVNAVVAPEAYDQKFIWEYQTHYGTCQSAPVQFYHTTFDGYSGWLYKVSCYESGSFAYATYNGYVSKWI</sequence>
<keyword evidence="1" id="KW-0732">Signal</keyword>
<reference evidence="3" key="1">
    <citation type="journal article" date="2019" name="Int. J. Syst. Evol. Microbiol.">
        <title>The Global Catalogue of Microorganisms (GCM) 10K type strain sequencing project: providing services to taxonomists for standard genome sequencing and annotation.</title>
        <authorList>
            <consortium name="The Broad Institute Genomics Platform"/>
            <consortium name="The Broad Institute Genome Sequencing Center for Infectious Disease"/>
            <person name="Wu L."/>
            <person name="Ma J."/>
        </authorList>
    </citation>
    <scope>NUCLEOTIDE SEQUENCE [LARGE SCALE GENOMIC DNA]</scope>
    <source>
        <strain evidence="3">CGMCC 1.13574</strain>
    </source>
</reference>
<comment type="caution">
    <text evidence="2">The sequence shown here is derived from an EMBL/GenBank/DDBJ whole genome shotgun (WGS) entry which is preliminary data.</text>
</comment>
<evidence type="ECO:0000256" key="1">
    <source>
        <dbReference type="SAM" id="SignalP"/>
    </source>
</evidence>
<feature type="signal peptide" evidence="1">
    <location>
        <begin position="1"/>
        <end position="22"/>
    </location>
</feature>
<dbReference type="EMBL" id="JBHUIO010000011">
    <property type="protein sequence ID" value="MFD2171584.1"/>
    <property type="molecule type" value="Genomic_DNA"/>
</dbReference>
<dbReference type="RefSeq" id="WP_386048521.1">
    <property type="nucleotide sequence ID" value="NZ_JBHUIO010000011.1"/>
</dbReference>
<protein>
    <recommendedName>
        <fullName evidence="4">Secreted protein</fullName>
    </recommendedName>
</protein>
<evidence type="ECO:0000313" key="3">
    <source>
        <dbReference type="Proteomes" id="UP001597343"/>
    </source>
</evidence>